<dbReference type="GeneID" id="9944935"/>
<feature type="region of interest" description="Disordered" evidence="1">
    <location>
        <begin position="1"/>
        <end position="64"/>
    </location>
</feature>
<evidence type="ECO:0000313" key="3">
    <source>
        <dbReference type="Proteomes" id="UP000095285"/>
    </source>
</evidence>
<feature type="compositionally biased region" description="Acidic residues" evidence="1">
    <location>
        <begin position="603"/>
        <end position="618"/>
    </location>
</feature>
<name>A0A1I7VY81_LOALO</name>
<feature type="compositionally biased region" description="Polar residues" evidence="1">
    <location>
        <begin position="490"/>
        <end position="513"/>
    </location>
</feature>
<dbReference type="RefSeq" id="XP_003143098.1">
    <property type="nucleotide sequence ID" value="XM_003143050.1"/>
</dbReference>
<reference evidence="4" key="2">
    <citation type="submission" date="2016-11" db="UniProtKB">
        <authorList>
            <consortium name="WormBaseParasite"/>
        </authorList>
    </citation>
    <scope>IDENTIFICATION</scope>
</reference>
<feature type="compositionally biased region" description="Polar residues" evidence="1">
    <location>
        <begin position="645"/>
        <end position="667"/>
    </location>
</feature>
<accession>A0A1S0TXB5</accession>
<protein>
    <submittedName>
        <fullName evidence="4">ULP_PROTEASE domain-containing protein</fullName>
    </submittedName>
</protein>
<sequence>MSGQSSSRTTTTTTTPSQETHQQEQVSQEQAFHQQPQQLKIRFSHRQNVQPSKKPSSKGSSITDSSREVIENMLTDGVHEILVPSSSSIQQPHLLQQAQQQVQTSQQKYPEENQFVIPLPVQTNQQSFGIPQQSQEQLLLQVPLQQPQQMLNVVNPGTTNTQMFLQVPQLQTNSNIPSQESPITSQQSHMRRAESLFLQASQQSAETDTRGNRLFIKPSHHNQRLQLQQPSDGSQQQNVQGTQQLLLRLSKQIPISSPQQPLQQAQPLLVQLLQQSSATPRQPCPEQKQHPFLQQTTLRPVQKIPVRSSLQQVRSTRQTPMQSFQRPLVPQSTQVFQQPNQRVSSFSLEIPQETTQIMQQMQSNQPSISSEQPVSQRIQQMFRQISQQPMLEVRGTNSENSSLLAQLTQMIQLQQMIQQSQVQSTQQPPFAQFIPWESLGVPLGILQVSESDFQSCQQSSQGVQDSLEIPEVSLFDLSPQQFMRIIQQCPYNGPSNQESSTKSARESSLQSRQAPPIPPGQESSTKLVRESLLKSGQKSSTSLYQKSSIQSSRQCPLLQGNQIRELPPESIASLNQINTSPTLNDTVMASVSIPNAGESQETFTEDSYENESNDDEASDNFISGSEATMSSPEFIATECMKSRPLQTVASEASQITVSTRPRNSSKSQKARADSYSDSTTGTAESKTGIAGYMDSCHTSGVNENSSGSFNNDYLAALISTTLAALTRSLLNQQTESDIPENISIISSLLNHLSNPNEINLRPNNNTSDNEAMQPRNELYQASSFKAKSCLLQILCGDQLTMQEVTDRLANLNARIESMSNLMNNGVMSSDSL</sequence>
<feature type="compositionally biased region" description="Polar residues" evidence="1">
    <location>
        <begin position="308"/>
        <end position="333"/>
    </location>
</feature>
<dbReference type="Proteomes" id="UP000095285">
    <property type="component" value="Unassembled WGS sequence"/>
</dbReference>
<feature type="compositionally biased region" description="Polar residues" evidence="1">
    <location>
        <begin position="675"/>
        <end position="685"/>
    </location>
</feature>
<reference evidence="2 3" key="1">
    <citation type="submission" date="2012-04" db="EMBL/GenBank/DDBJ databases">
        <title>The Genome Sequence of Loa loa.</title>
        <authorList>
            <consortium name="The Broad Institute Genome Sequencing Platform"/>
            <consortium name="Broad Institute Genome Sequencing Center for Infectious Disease"/>
            <person name="Nutman T.B."/>
            <person name="Fink D.L."/>
            <person name="Russ C."/>
            <person name="Young S."/>
            <person name="Zeng Q."/>
            <person name="Gargeya S."/>
            <person name="Alvarado L."/>
            <person name="Berlin A."/>
            <person name="Chapman S.B."/>
            <person name="Chen Z."/>
            <person name="Freedman E."/>
            <person name="Gellesch M."/>
            <person name="Goldberg J."/>
            <person name="Griggs A."/>
            <person name="Gujja S."/>
            <person name="Heilman E.R."/>
            <person name="Heiman D."/>
            <person name="Howarth C."/>
            <person name="Mehta T."/>
            <person name="Neiman D."/>
            <person name="Pearson M."/>
            <person name="Roberts A."/>
            <person name="Saif S."/>
            <person name="Shea T."/>
            <person name="Shenoy N."/>
            <person name="Sisk P."/>
            <person name="Stolte C."/>
            <person name="Sykes S."/>
            <person name="White J."/>
            <person name="Yandava C."/>
            <person name="Haas B."/>
            <person name="Henn M.R."/>
            <person name="Nusbaum C."/>
            <person name="Birren B."/>
        </authorList>
    </citation>
    <scope>NUCLEOTIDE SEQUENCE [LARGE SCALE GENOMIC DNA]</scope>
</reference>
<dbReference type="CTD" id="9944935"/>
<feature type="region of interest" description="Disordered" evidence="1">
    <location>
        <begin position="490"/>
        <end position="532"/>
    </location>
</feature>
<feature type="region of interest" description="Disordered" evidence="1">
    <location>
        <begin position="645"/>
        <end position="686"/>
    </location>
</feature>
<dbReference type="OrthoDB" id="10629184at2759"/>
<dbReference type="AlphaFoldDB" id="A0A1I7VY81"/>
<feature type="compositionally biased region" description="Low complexity" evidence="1">
    <location>
        <begin position="1"/>
        <end position="25"/>
    </location>
</feature>
<evidence type="ECO:0000256" key="1">
    <source>
        <dbReference type="SAM" id="MobiDB-lite"/>
    </source>
</evidence>
<organism evidence="3 4">
    <name type="scientific">Loa loa</name>
    <name type="common">Eye worm</name>
    <name type="synonym">Filaria loa</name>
    <dbReference type="NCBI Taxonomy" id="7209"/>
    <lineage>
        <taxon>Eukaryota</taxon>
        <taxon>Metazoa</taxon>
        <taxon>Ecdysozoa</taxon>
        <taxon>Nematoda</taxon>
        <taxon>Chromadorea</taxon>
        <taxon>Rhabditida</taxon>
        <taxon>Spirurina</taxon>
        <taxon>Spiruromorpha</taxon>
        <taxon>Filarioidea</taxon>
        <taxon>Onchocercidae</taxon>
        <taxon>Loa</taxon>
    </lineage>
</organism>
<evidence type="ECO:0000313" key="4">
    <source>
        <dbReference type="WBParaSite" id="EN70_753"/>
    </source>
</evidence>
<dbReference type="WBParaSite" id="EN70_753">
    <property type="protein sequence ID" value="EN70_753"/>
    <property type="gene ID" value="EN70_753"/>
</dbReference>
<proteinExistence type="predicted"/>
<feature type="region of interest" description="Disordered" evidence="1">
    <location>
        <begin position="276"/>
        <end position="333"/>
    </location>
</feature>
<dbReference type="EMBL" id="JH712133">
    <property type="protein sequence ID" value="EFO20973.1"/>
    <property type="molecule type" value="Genomic_DNA"/>
</dbReference>
<feature type="region of interest" description="Disordered" evidence="1">
    <location>
        <begin position="596"/>
        <end position="619"/>
    </location>
</feature>
<feature type="compositionally biased region" description="Low complexity" evidence="1">
    <location>
        <begin position="51"/>
        <end position="61"/>
    </location>
</feature>
<evidence type="ECO:0000313" key="2">
    <source>
        <dbReference type="EMBL" id="EFO20973.1"/>
    </source>
</evidence>
<gene>
    <name evidence="2 4" type="ORF">LOAG_07517</name>
</gene>
<accession>A0A1I7VY81</accession>
<keyword evidence="3" id="KW-1185">Reference proteome</keyword>
<feature type="compositionally biased region" description="Polar residues" evidence="1">
    <location>
        <begin position="26"/>
        <end position="38"/>
    </location>
</feature>
<dbReference type="KEGG" id="loa:LOAG_07517"/>
<dbReference type="OMA" id="IQQCPYN"/>